<proteinExistence type="predicted"/>
<dbReference type="PANTHER" id="PTHR39244:SF5">
    <property type="entry name" value="NATTERIN-3-LIKE"/>
    <property type="match status" value="1"/>
</dbReference>
<dbReference type="InterPro" id="IPR008998">
    <property type="entry name" value="Agglutinin"/>
</dbReference>
<keyword evidence="3" id="KW-1185">Reference proteome</keyword>
<dbReference type="SMART" id="SM00791">
    <property type="entry name" value="Agglutinin"/>
    <property type="match status" value="1"/>
</dbReference>
<feature type="domain" description="Agglutinin" evidence="1">
    <location>
        <begin position="1"/>
        <end position="137"/>
    </location>
</feature>
<name>A0ABP0Z6D1_9ROSI</name>
<evidence type="ECO:0000259" key="1">
    <source>
        <dbReference type="SMART" id="SM00791"/>
    </source>
</evidence>
<dbReference type="InterPro" id="IPR036242">
    <property type="entry name" value="Agglutinin_dom_sf"/>
</dbReference>
<dbReference type="Proteomes" id="UP001642487">
    <property type="component" value="Chromosome 8"/>
</dbReference>
<accession>A0ABP0Z6D1</accession>
<reference evidence="2 3" key="1">
    <citation type="submission" date="2024-03" db="EMBL/GenBank/DDBJ databases">
        <authorList>
            <person name="Gkanogiannis A."/>
            <person name="Becerra Lopez-Lavalle L."/>
        </authorList>
    </citation>
    <scope>NUCLEOTIDE SEQUENCE [LARGE SCALE GENOMIC DNA]</scope>
</reference>
<evidence type="ECO:0000313" key="3">
    <source>
        <dbReference type="Proteomes" id="UP001642487"/>
    </source>
</evidence>
<dbReference type="EMBL" id="OZ021742">
    <property type="protein sequence ID" value="CAK9327296.1"/>
    <property type="molecule type" value="Genomic_DNA"/>
</dbReference>
<sequence>MELPKFIGLKSNYKNKYYLRYIHEDCEVHGLLKFSSDTAVSGYAKFGVEEAKMGNGLVHIRSVYNNKYWVPWSTHHHWIAANADEPNEDISKWSCTLFEPILVNGDGSYDSPPPCPTRPLYMSLPSQSSLLLLLVCRIGKSRQIKLRHLFNL</sequence>
<dbReference type="Pfam" id="PF07468">
    <property type="entry name" value="Agglutinin"/>
    <property type="match status" value="1"/>
</dbReference>
<dbReference type="SUPFAM" id="SSF50382">
    <property type="entry name" value="Agglutinin"/>
    <property type="match status" value="1"/>
</dbReference>
<dbReference type="Gene3D" id="2.80.10.50">
    <property type="match status" value="1"/>
</dbReference>
<protein>
    <recommendedName>
        <fullName evidence="1">Agglutinin domain-containing protein</fullName>
    </recommendedName>
</protein>
<gene>
    <name evidence="2" type="ORF">CITCOLO1_LOCUS19671</name>
</gene>
<dbReference type="InterPro" id="IPR053237">
    <property type="entry name" value="Natterin_C"/>
</dbReference>
<dbReference type="PANTHER" id="PTHR39244">
    <property type="entry name" value="NATTERIN-4"/>
    <property type="match status" value="1"/>
</dbReference>
<evidence type="ECO:0000313" key="2">
    <source>
        <dbReference type="EMBL" id="CAK9327296.1"/>
    </source>
</evidence>
<organism evidence="2 3">
    <name type="scientific">Citrullus colocynthis</name>
    <name type="common">colocynth</name>
    <dbReference type="NCBI Taxonomy" id="252529"/>
    <lineage>
        <taxon>Eukaryota</taxon>
        <taxon>Viridiplantae</taxon>
        <taxon>Streptophyta</taxon>
        <taxon>Embryophyta</taxon>
        <taxon>Tracheophyta</taxon>
        <taxon>Spermatophyta</taxon>
        <taxon>Magnoliopsida</taxon>
        <taxon>eudicotyledons</taxon>
        <taxon>Gunneridae</taxon>
        <taxon>Pentapetalae</taxon>
        <taxon>rosids</taxon>
        <taxon>fabids</taxon>
        <taxon>Cucurbitales</taxon>
        <taxon>Cucurbitaceae</taxon>
        <taxon>Benincaseae</taxon>
        <taxon>Citrullus</taxon>
    </lineage>
</organism>